<dbReference type="AlphaFoldDB" id="U2PBX0"/>
<evidence type="ECO:0000313" key="1">
    <source>
        <dbReference type="EMBL" id="ERK41636.1"/>
    </source>
</evidence>
<organism evidence="1 2">
    <name type="scientific">Eubacterium ramulus ATCC 29099</name>
    <dbReference type="NCBI Taxonomy" id="1256908"/>
    <lineage>
        <taxon>Bacteria</taxon>
        <taxon>Bacillati</taxon>
        <taxon>Bacillota</taxon>
        <taxon>Clostridia</taxon>
        <taxon>Eubacteriales</taxon>
        <taxon>Eubacteriaceae</taxon>
        <taxon>Eubacterium</taxon>
    </lineage>
</organism>
<dbReference type="Proteomes" id="UP000016608">
    <property type="component" value="Unassembled WGS sequence"/>
</dbReference>
<dbReference type="HOGENOM" id="CLU_3270253_0_0_9"/>
<accession>U2PBX0</accession>
<protein>
    <submittedName>
        <fullName evidence="1">Uncharacterized protein</fullName>
    </submittedName>
</protein>
<evidence type="ECO:0000313" key="2">
    <source>
        <dbReference type="Proteomes" id="UP000016608"/>
    </source>
</evidence>
<proteinExistence type="predicted"/>
<dbReference type="EMBL" id="AWVJ01000190">
    <property type="protein sequence ID" value="ERK41636.1"/>
    <property type="molecule type" value="Genomic_DNA"/>
</dbReference>
<gene>
    <name evidence="1" type="ORF">HMPREF0373_03143</name>
</gene>
<reference evidence="1 2" key="1">
    <citation type="submission" date="2013-06" db="EMBL/GenBank/DDBJ databases">
        <authorList>
            <person name="Weinstock G."/>
            <person name="Sodergren E."/>
            <person name="Lobos E.A."/>
            <person name="Fulton L."/>
            <person name="Fulton R."/>
            <person name="Courtney L."/>
            <person name="Fronick C."/>
            <person name="O'Laughlin M."/>
            <person name="Godfrey J."/>
            <person name="Wilson R.M."/>
            <person name="Miner T."/>
            <person name="Farmer C."/>
            <person name="Delehaunty K."/>
            <person name="Cordes M."/>
            <person name="Minx P."/>
            <person name="Tomlinson C."/>
            <person name="Chen J."/>
            <person name="Wollam A."/>
            <person name="Pepin K.H."/>
            <person name="Bhonagiri V."/>
            <person name="Zhang X."/>
            <person name="Warren W."/>
            <person name="Mitreva M."/>
            <person name="Mardis E.R."/>
            <person name="Wilson R.K."/>
        </authorList>
    </citation>
    <scope>NUCLEOTIDE SEQUENCE [LARGE SCALE GENOMIC DNA]</scope>
    <source>
        <strain evidence="1 2">ATCC 29099</strain>
    </source>
</reference>
<sequence>MRFLRKSNPNRIKKHIYKKSTVKVLFFYVCTKCFCLRGNLS</sequence>
<name>U2PBX0_EUBRA</name>
<keyword evidence="2" id="KW-1185">Reference proteome</keyword>
<comment type="caution">
    <text evidence="1">The sequence shown here is derived from an EMBL/GenBank/DDBJ whole genome shotgun (WGS) entry which is preliminary data.</text>
</comment>